<reference evidence="3 4" key="1">
    <citation type="journal article" date="2019" name="Sci. Rep.">
        <title>A high-quality genome of Eragrostis curvula grass provides insights into Poaceae evolution and supports new strategies to enhance forage quality.</title>
        <authorList>
            <person name="Carballo J."/>
            <person name="Santos B.A.C.M."/>
            <person name="Zappacosta D."/>
            <person name="Garbus I."/>
            <person name="Selva J.P."/>
            <person name="Gallo C.A."/>
            <person name="Diaz A."/>
            <person name="Albertini E."/>
            <person name="Caccamo M."/>
            <person name="Echenique V."/>
        </authorList>
    </citation>
    <scope>NUCLEOTIDE SEQUENCE [LARGE SCALE GENOMIC DNA]</scope>
    <source>
        <strain evidence="4">cv. Victoria</strain>
        <tissue evidence="3">Leaf</tissue>
    </source>
</reference>
<feature type="region of interest" description="Disordered" evidence="1">
    <location>
        <begin position="45"/>
        <end position="69"/>
    </location>
</feature>
<proteinExistence type="predicted"/>
<gene>
    <name evidence="3" type="ORF">EJB05_08516</name>
</gene>
<protein>
    <submittedName>
        <fullName evidence="3">Uncharacterized protein</fullName>
    </submittedName>
</protein>
<dbReference type="Proteomes" id="UP000324897">
    <property type="component" value="Unassembled WGS sequence"/>
</dbReference>
<dbReference type="AlphaFoldDB" id="A0A5J9W2L6"/>
<sequence>LARTATPSSSCLRGHRRRRGLLFLAVVASVLTDASSQDNPFTWVDCQTSVSPSPAPSPPPSSSSSANSSTFRSNVAALLDALPSAAAPTGSSGASAAATSLRPTAPPTSGAPPPESSVTAPTTPAAGVPPSGTTIGDKDAFEKTYYALMSRLAARVVARTPMFATGEAVYDRDAANGTMFGRPKALQSSPFERLVAVGAILYSPTPFEYVPHLPCRRCSKPSSPARPSEALLGVLAQK</sequence>
<dbReference type="EMBL" id="RWGY01000005">
    <property type="protein sequence ID" value="TVU42126.1"/>
    <property type="molecule type" value="Genomic_DNA"/>
</dbReference>
<feature type="region of interest" description="Disordered" evidence="1">
    <location>
        <begin position="88"/>
        <end position="135"/>
    </location>
</feature>
<evidence type="ECO:0000256" key="2">
    <source>
        <dbReference type="SAM" id="SignalP"/>
    </source>
</evidence>
<dbReference type="Gramene" id="TVU42126">
    <property type="protein sequence ID" value="TVU42126"/>
    <property type="gene ID" value="EJB05_08516"/>
</dbReference>
<feature type="compositionally biased region" description="Low complexity" evidence="1">
    <location>
        <begin position="88"/>
        <end position="103"/>
    </location>
</feature>
<evidence type="ECO:0000256" key="1">
    <source>
        <dbReference type="SAM" id="MobiDB-lite"/>
    </source>
</evidence>
<organism evidence="3 4">
    <name type="scientific">Eragrostis curvula</name>
    <name type="common">weeping love grass</name>
    <dbReference type="NCBI Taxonomy" id="38414"/>
    <lineage>
        <taxon>Eukaryota</taxon>
        <taxon>Viridiplantae</taxon>
        <taxon>Streptophyta</taxon>
        <taxon>Embryophyta</taxon>
        <taxon>Tracheophyta</taxon>
        <taxon>Spermatophyta</taxon>
        <taxon>Magnoliopsida</taxon>
        <taxon>Liliopsida</taxon>
        <taxon>Poales</taxon>
        <taxon>Poaceae</taxon>
        <taxon>PACMAD clade</taxon>
        <taxon>Chloridoideae</taxon>
        <taxon>Eragrostideae</taxon>
        <taxon>Eragrostidinae</taxon>
        <taxon>Eragrostis</taxon>
    </lineage>
</organism>
<evidence type="ECO:0000313" key="4">
    <source>
        <dbReference type="Proteomes" id="UP000324897"/>
    </source>
</evidence>
<feature type="signal peptide" evidence="2">
    <location>
        <begin position="1"/>
        <end position="36"/>
    </location>
</feature>
<evidence type="ECO:0000313" key="3">
    <source>
        <dbReference type="EMBL" id="TVU42126.1"/>
    </source>
</evidence>
<accession>A0A5J9W2L6</accession>
<feature type="compositionally biased region" description="Pro residues" evidence="1">
    <location>
        <begin position="104"/>
        <end position="115"/>
    </location>
</feature>
<feature type="non-terminal residue" evidence="3">
    <location>
        <position position="1"/>
    </location>
</feature>
<comment type="caution">
    <text evidence="3">The sequence shown here is derived from an EMBL/GenBank/DDBJ whole genome shotgun (WGS) entry which is preliminary data.</text>
</comment>
<keyword evidence="4" id="KW-1185">Reference proteome</keyword>
<name>A0A5J9W2L6_9POAL</name>
<dbReference type="OrthoDB" id="695453at2759"/>
<feature type="chain" id="PRO_5023844026" evidence="2">
    <location>
        <begin position="37"/>
        <end position="238"/>
    </location>
</feature>
<keyword evidence="2" id="KW-0732">Signal</keyword>
<feature type="compositionally biased region" description="Low complexity" evidence="1">
    <location>
        <begin position="116"/>
        <end position="134"/>
    </location>
</feature>